<dbReference type="InterPro" id="IPR050375">
    <property type="entry name" value="MFS_TsgA-like"/>
</dbReference>
<dbReference type="KEGG" id="cbu:CBU_1345"/>
<evidence type="ECO:0000256" key="3">
    <source>
        <dbReference type="ARBA" id="ARBA00022692"/>
    </source>
</evidence>
<dbReference type="GO" id="GO:0015517">
    <property type="term" value="F:galactose:proton symporter activity"/>
    <property type="evidence" value="ECO:0000318"/>
    <property type="project" value="GO_Central"/>
</dbReference>
<feature type="transmembrane region" description="Helical" evidence="6">
    <location>
        <begin position="264"/>
        <end position="281"/>
    </location>
</feature>
<dbReference type="GeneID" id="1209251"/>
<dbReference type="HOGENOM" id="CLU_053847_2_0_6"/>
<dbReference type="InterPro" id="IPR011701">
    <property type="entry name" value="MFS"/>
</dbReference>
<name>Q83BZ2_COXBU</name>
<organism evidence="8 9">
    <name type="scientific">Coxiella burnetii (strain RSA 493 / Nine Mile phase I)</name>
    <dbReference type="NCBI Taxonomy" id="227377"/>
    <lineage>
        <taxon>Bacteria</taxon>
        <taxon>Pseudomonadati</taxon>
        <taxon>Pseudomonadota</taxon>
        <taxon>Gammaproteobacteria</taxon>
        <taxon>Legionellales</taxon>
        <taxon>Coxiellaceae</taxon>
        <taxon>Coxiella</taxon>
    </lineage>
</organism>
<evidence type="ECO:0000256" key="1">
    <source>
        <dbReference type="ARBA" id="ARBA00004429"/>
    </source>
</evidence>
<feature type="transmembrane region" description="Helical" evidence="6">
    <location>
        <begin position="152"/>
        <end position="173"/>
    </location>
</feature>
<proteinExistence type="predicted"/>
<evidence type="ECO:0000256" key="4">
    <source>
        <dbReference type="ARBA" id="ARBA00022989"/>
    </source>
</evidence>
<feature type="transmembrane region" description="Helical" evidence="6">
    <location>
        <begin position="219"/>
        <end position="244"/>
    </location>
</feature>
<dbReference type="Gene3D" id="1.20.1250.20">
    <property type="entry name" value="MFS general substrate transporter like domains"/>
    <property type="match status" value="2"/>
</dbReference>
<comment type="subcellular location">
    <subcellularLocation>
        <location evidence="1">Cell inner membrane</location>
        <topology evidence="1">Multi-pass membrane protein</topology>
    </subcellularLocation>
</comment>
<dbReference type="PATRIC" id="fig|227377.7.peg.1338"/>
<feature type="transmembrane region" description="Helical" evidence="6">
    <location>
        <begin position="30"/>
        <end position="54"/>
    </location>
</feature>
<sequence length="429" mass="47922">MIISLPLEIFASWVWKKSCMTIWKVKLSLFLNYFIFAILLNCVGTVILEVINHYQITKSQAGTLDAYKDITIAVFSFVVAAYLPRLGYKTSMLLGLALIGVACFLTPLINQMWMIRLLLVSVGVGIALMKVCVYSTIGLITKNEREHASFTSLLEGVFMVGVLSGYWIFGFFINSPRTSWLDAFWLIGALAALAFLLLASTRIDEQQIHSKQQSPKKDFIEMIGLIRFSLVITFVISIFAYVFIEQGISTWLPTFNNKVLHLNQTMSIEIASILSATYALGRLTAGFLLKKIHWLNLLIVCIAVSGLMILLLLPHGHHPRSTLIALWKDAPWKAYIFPLVGFFLAPIYPTLCSTVLSALPKNRHSAMMGLIMIFSALGGTLGSKLTGVEFGRLGGHYALSLSLIPLALLFLLLFFYHRQRKEQLSGVLE</sequence>
<keyword evidence="9" id="KW-1185">Reference proteome</keyword>
<dbReference type="RefSeq" id="NP_820334.1">
    <property type="nucleotide sequence ID" value="NC_002971.4"/>
</dbReference>
<evidence type="ECO:0000259" key="7">
    <source>
        <dbReference type="PROSITE" id="PS50850"/>
    </source>
</evidence>
<feature type="transmembrane region" description="Helical" evidence="6">
    <location>
        <begin position="334"/>
        <end position="359"/>
    </location>
</feature>
<keyword evidence="4 6" id="KW-1133">Transmembrane helix</keyword>
<dbReference type="PANTHER" id="PTHR43702:SF11">
    <property type="entry name" value="L-FUCOSE-PROTON SYMPORTER"/>
    <property type="match status" value="1"/>
</dbReference>
<dbReference type="PANTHER" id="PTHR43702">
    <property type="entry name" value="L-FUCOSE-PROTON SYMPORTER"/>
    <property type="match status" value="1"/>
</dbReference>
<evidence type="ECO:0000256" key="2">
    <source>
        <dbReference type="ARBA" id="ARBA00022475"/>
    </source>
</evidence>
<reference evidence="8 9" key="2">
    <citation type="journal article" date="2009" name="Infect. Immun.">
        <title>Comparative genomics reveal extensive transposon-mediated genomic plasticity and diversity among potential effector proteins within the genus Coxiella.</title>
        <authorList>
            <person name="Beare P.A."/>
            <person name="Unsworth N."/>
            <person name="Andoh M."/>
            <person name="Voth D.E."/>
            <person name="Omsland A."/>
            <person name="Gilk S.D."/>
            <person name="Williams K.P."/>
            <person name="Sobral B.W."/>
            <person name="Kupko J.J.III."/>
            <person name="Porcella S.F."/>
            <person name="Samuel J.E."/>
            <person name="Heinzen R.A."/>
        </authorList>
    </citation>
    <scope>NUCLEOTIDE SEQUENCE [LARGE SCALE GENOMIC DNA]</scope>
    <source>
        <strain evidence="9">RSA 493 / Nine Mile phase I</strain>
    </source>
</reference>
<dbReference type="Pfam" id="PF07690">
    <property type="entry name" value="MFS_1"/>
    <property type="match status" value="1"/>
</dbReference>
<keyword evidence="3 6" id="KW-0812">Transmembrane</keyword>
<feature type="transmembrane region" description="Helical" evidence="6">
    <location>
        <begin position="397"/>
        <end position="416"/>
    </location>
</feature>
<keyword evidence="2" id="KW-1003">Cell membrane</keyword>
<dbReference type="GO" id="GO:0005886">
    <property type="term" value="C:plasma membrane"/>
    <property type="evidence" value="ECO:0000318"/>
    <property type="project" value="GO_Central"/>
</dbReference>
<feature type="domain" description="Major facilitator superfamily (MFS) profile" evidence="7">
    <location>
        <begin position="25"/>
        <end position="421"/>
    </location>
</feature>
<dbReference type="SUPFAM" id="SSF103473">
    <property type="entry name" value="MFS general substrate transporter"/>
    <property type="match status" value="1"/>
</dbReference>
<feature type="transmembrane region" description="Helical" evidence="6">
    <location>
        <begin position="115"/>
        <end position="140"/>
    </location>
</feature>
<accession>Q83BZ2</accession>
<feature type="transmembrane region" description="Helical" evidence="6">
    <location>
        <begin position="66"/>
        <end position="83"/>
    </location>
</feature>
<evidence type="ECO:0000256" key="6">
    <source>
        <dbReference type="SAM" id="Phobius"/>
    </source>
</evidence>
<dbReference type="STRING" id="227377.CBU_1345"/>
<reference evidence="8 9" key="1">
    <citation type="journal article" date="2003" name="Proc. Natl. Acad. Sci. U.S.A.">
        <title>Complete genome sequence of the Q-fever pathogen, Coxiella burnetii.</title>
        <authorList>
            <person name="Seshadri R."/>
            <person name="Paulsen I.T."/>
            <person name="Eisen J.A."/>
            <person name="Read T.D."/>
            <person name="Nelson K.E."/>
            <person name="Nelson W.C."/>
            <person name="Ward N.L."/>
            <person name="Tettelin H."/>
            <person name="Davidsen T.M."/>
            <person name="Beanan M.J."/>
            <person name="Deboy R.T."/>
            <person name="Daugherty S.C."/>
            <person name="Brinkac L.M."/>
            <person name="Madupu R."/>
            <person name="Dodson R.J."/>
            <person name="Khouri H.M."/>
            <person name="Lee K.H."/>
            <person name="Carty H.A."/>
            <person name="Scanlan D."/>
            <person name="Heinzen R.A."/>
            <person name="Thompson H.A."/>
            <person name="Samuel J.E."/>
            <person name="Fraser C.M."/>
            <person name="Heidelberg J.F."/>
        </authorList>
    </citation>
    <scope>NUCLEOTIDE SEQUENCE [LARGE SCALE GENOMIC DNA]</scope>
    <source>
        <strain evidence="9">RSA 493 / Nine Mile phase I</strain>
    </source>
</reference>
<feature type="transmembrane region" description="Helical" evidence="6">
    <location>
        <begin position="90"/>
        <end position="109"/>
    </location>
</feature>
<gene>
    <name evidence="8" type="ordered locus">CBU_1345</name>
</gene>
<dbReference type="RefSeq" id="WP_010958165.1">
    <property type="nucleotide sequence ID" value="NC_002971.4"/>
</dbReference>
<dbReference type="InterPro" id="IPR020846">
    <property type="entry name" value="MFS_dom"/>
</dbReference>
<dbReference type="EMBL" id="AE016828">
    <property type="protein sequence ID" value="AAO90848.1"/>
    <property type="molecule type" value="Genomic_DNA"/>
</dbReference>
<dbReference type="AlphaFoldDB" id="Q83BZ2"/>
<feature type="transmembrane region" description="Helical" evidence="6">
    <location>
        <begin position="366"/>
        <end position="385"/>
    </location>
</feature>
<evidence type="ECO:0000313" key="9">
    <source>
        <dbReference type="Proteomes" id="UP000002671"/>
    </source>
</evidence>
<dbReference type="Proteomes" id="UP000002671">
    <property type="component" value="Chromosome"/>
</dbReference>
<protein>
    <submittedName>
        <fullName evidence="8">Transporter, MFS superfamily</fullName>
    </submittedName>
</protein>
<dbReference type="eggNOG" id="COG0738">
    <property type="taxonomic scope" value="Bacteria"/>
</dbReference>
<dbReference type="GO" id="GO:0015535">
    <property type="term" value="F:fucose:proton symporter activity"/>
    <property type="evidence" value="ECO:0000318"/>
    <property type="project" value="GO_Central"/>
</dbReference>
<dbReference type="GO" id="GO:0015518">
    <property type="term" value="F:arabinose:proton symporter activity"/>
    <property type="evidence" value="ECO:0000318"/>
    <property type="project" value="GO_Central"/>
</dbReference>
<keyword evidence="5 6" id="KW-0472">Membrane</keyword>
<dbReference type="EnsemblBacteria" id="AAO90848">
    <property type="protein sequence ID" value="AAO90848"/>
    <property type="gene ID" value="CBU_1345"/>
</dbReference>
<dbReference type="PROSITE" id="PS50850">
    <property type="entry name" value="MFS"/>
    <property type="match status" value="1"/>
</dbReference>
<dbReference type="OrthoDB" id="6395826at2"/>
<dbReference type="InterPro" id="IPR036259">
    <property type="entry name" value="MFS_trans_sf"/>
</dbReference>
<evidence type="ECO:0000313" key="8">
    <source>
        <dbReference type="EMBL" id="AAO90848.1"/>
    </source>
</evidence>
<feature type="transmembrane region" description="Helical" evidence="6">
    <location>
        <begin position="179"/>
        <end position="198"/>
    </location>
</feature>
<evidence type="ECO:0000256" key="5">
    <source>
        <dbReference type="ARBA" id="ARBA00023136"/>
    </source>
</evidence>
<feature type="transmembrane region" description="Helical" evidence="6">
    <location>
        <begin position="293"/>
        <end position="314"/>
    </location>
</feature>